<dbReference type="InterPro" id="IPR011990">
    <property type="entry name" value="TPR-like_helical_dom_sf"/>
</dbReference>
<comment type="caution">
    <text evidence="1">The sequence shown here is derived from an EMBL/GenBank/DDBJ whole genome shotgun (WGS) entry which is preliminary data.</text>
</comment>
<dbReference type="EMBL" id="RJMB01000008">
    <property type="protein sequence ID" value="RNL85039.1"/>
    <property type="molecule type" value="Genomic_DNA"/>
</dbReference>
<accession>A0A3N0EBD0</accession>
<dbReference type="PANTHER" id="PTHR46082:SF6">
    <property type="entry name" value="AAA+ ATPASE DOMAIN-CONTAINING PROTEIN-RELATED"/>
    <property type="match status" value="1"/>
</dbReference>
<sequence length="292" mass="31858">MSVWQALLRWTGLTSSAEGAADSTDEVDDSGRGQTPAMRAAALERTLQETVEVHGSTDPHSVTARNNLASKYAQIGRRAAAISQFETALADAVAAFGDDHEQTDVIRENLAWSYEDAGRFDAAAGQWESLLSHREQSLGSTAGDTVTARARLAQCYRRSGRPEAAIARFEQALEDSSAPEERDSLRLGLSMALTAAGRHNDAIHQLRIALSHRQRRLGHRHHDTLVVHHRLGRAYTQAGRMAEAVDTLRLAYRHGLAAAGDPDIRVLTMRMRRDLAGALSAVGRHREAAALF</sequence>
<dbReference type="Proteomes" id="UP000269198">
    <property type="component" value="Unassembled WGS sequence"/>
</dbReference>
<dbReference type="OrthoDB" id="3210382at2"/>
<protein>
    <submittedName>
        <fullName evidence="1">Tetratricopeptide repeat protein</fullName>
    </submittedName>
</protein>
<evidence type="ECO:0000313" key="1">
    <source>
        <dbReference type="EMBL" id="RNL85039.1"/>
    </source>
</evidence>
<dbReference type="AlphaFoldDB" id="A0A3N0EBD0"/>
<dbReference type="Pfam" id="PF13424">
    <property type="entry name" value="TPR_12"/>
    <property type="match status" value="3"/>
</dbReference>
<name>A0A3N0EBD0_9ACTN</name>
<gene>
    <name evidence="1" type="ORF">EFW17_10165</name>
</gene>
<reference evidence="1 2" key="1">
    <citation type="submission" date="2018-11" db="EMBL/GenBank/DDBJ databases">
        <title>The genome draft of YIM 96095.</title>
        <authorList>
            <person name="Tang S.-K."/>
            <person name="Chunyu W.-X."/>
            <person name="Feng Y.-Z."/>
        </authorList>
    </citation>
    <scope>NUCLEOTIDE SEQUENCE [LARGE SCALE GENOMIC DNA]</scope>
    <source>
        <strain evidence="1 2">YIM 96095</strain>
    </source>
</reference>
<proteinExistence type="predicted"/>
<keyword evidence="2" id="KW-1185">Reference proteome</keyword>
<dbReference type="Gene3D" id="1.25.40.10">
    <property type="entry name" value="Tetratricopeptide repeat domain"/>
    <property type="match status" value="2"/>
</dbReference>
<dbReference type="SUPFAM" id="SSF48452">
    <property type="entry name" value="TPR-like"/>
    <property type="match status" value="2"/>
</dbReference>
<dbReference type="PANTHER" id="PTHR46082">
    <property type="entry name" value="ATP/GTP-BINDING PROTEIN-RELATED"/>
    <property type="match status" value="1"/>
</dbReference>
<dbReference type="InterPro" id="IPR053137">
    <property type="entry name" value="NLR-like"/>
</dbReference>
<organism evidence="1 2">
    <name type="scientific">Halostreptopolyspora alba</name>
    <dbReference type="NCBI Taxonomy" id="2487137"/>
    <lineage>
        <taxon>Bacteria</taxon>
        <taxon>Bacillati</taxon>
        <taxon>Actinomycetota</taxon>
        <taxon>Actinomycetes</taxon>
        <taxon>Streptosporangiales</taxon>
        <taxon>Nocardiopsidaceae</taxon>
        <taxon>Halostreptopolyspora</taxon>
    </lineage>
</organism>
<evidence type="ECO:0000313" key="2">
    <source>
        <dbReference type="Proteomes" id="UP000269198"/>
    </source>
</evidence>